<dbReference type="EMBL" id="QGNW01000031">
    <property type="protein sequence ID" value="RVX11382.1"/>
    <property type="molecule type" value="Genomic_DNA"/>
</dbReference>
<dbReference type="PANTHER" id="PTHR33018">
    <property type="entry name" value="OS10G0338966 PROTEIN-RELATED"/>
    <property type="match status" value="1"/>
</dbReference>
<evidence type="ECO:0000313" key="2">
    <source>
        <dbReference type="Proteomes" id="UP000288805"/>
    </source>
</evidence>
<evidence type="ECO:0000313" key="1">
    <source>
        <dbReference type="EMBL" id="RVX11382.1"/>
    </source>
</evidence>
<sequence length="225" mass="25721">MIIRNRNRGIKLVIKYNADGIYVGESFVHLTKLLRCIARTMVPIRYNTWRDVPEQLKDKLWDSIEIIEVGSIESIDRSLLWKRAMQKKNGSYDDVVILVVEKIDELMKESQESGISYSGSNDILAQALSTPEYTGRVRAKGKHYMPRQYFNRVATPQSMQENVELAIRTKENIVAGGTIVMDCGPNYLVALDAPYESNTPLPIPFLVKLQQLEQQWATKIYGQPI</sequence>
<proteinExistence type="predicted"/>
<gene>
    <name evidence="1" type="ORF">CK203_019588</name>
</gene>
<reference evidence="1 2" key="1">
    <citation type="journal article" date="2018" name="PLoS Genet.">
        <title>Population sequencing reveals clonal diversity and ancestral inbreeding in the grapevine cultivar Chardonnay.</title>
        <authorList>
            <person name="Roach M.J."/>
            <person name="Johnson D.L."/>
            <person name="Bohlmann J."/>
            <person name="van Vuuren H.J."/>
            <person name="Jones S.J."/>
            <person name="Pretorius I.S."/>
            <person name="Schmidt S.A."/>
            <person name="Borneman A.R."/>
        </authorList>
    </citation>
    <scope>NUCLEOTIDE SEQUENCE [LARGE SCALE GENOMIC DNA]</scope>
    <source>
        <strain evidence="2">cv. Chardonnay</strain>
        <tissue evidence="1">Leaf</tissue>
    </source>
</reference>
<dbReference type="AlphaFoldDB" id="A0A438JQZ8"/>
<protein>
    <submittedName>
        <fullName evidence="1">Uncharacterized protein</fullName>
    </submittedName>
</protein>
<comment type="caution">
    <text evidence="1">The sequence shown here is derived from an EMBL/GenBank/DDBJ whole genome shotgun (WGS) entry which is preliminary data.</text>
</comment>
<organism evidence="1 2">
    <name type="scientific">Vitis vinifera</name>
    <name type="common">Grape</name>
    <dbReference type="NCBI Taxonomy" id="29760"/>
    <lineage>
        <taxon>Eukaryota</taxon>
        <taxon>Viridiplantae</taxon>
        <taxon>Streptophyta</taxon>
        <taxon>Embryophyta</taxon>
        <taxon>Tracheophyta</taxon>
        <taxon>Spermatophyta</taxon>
        <taxon>Magnoliopsida</taxon>
        <taxon>eudicotyledons</taxon>
        <taxon>Gunneridae</taxon>
        <taxon>Pentapetalae</taxon>
        <taxon>rosids</taxon>
        <taxon>Vitales</taxon>
        <taxon>Vitaceae</taxon>
        <taxon>Viteae</taxon>
        <taxon>Vitis</taxon>
    </lineage>
</organism>
<name>A0A438JQZ8_VITVI</name>
<dbReference type="PANTHER" id="PTHR33018:SF31">
    <property type="entry name" value="TRANSPOSASE, PTTA_EN_SPM, PLANT"/>
    <property type="match status" value="1"/>
</dbReference>
<accession>A0A438JQZ8</accession>
<dbReference type="Proteomes" id="UP000288805">
    <property type="component" value="Unassembled WGS sequence"/>
</dbReference>